<dbReference type="AlphaFoldDB" id="A0ABD2MYL8"/>
<protein>
    <submittedName>
        <fullName evidence="1">Uncharacterized protein</fullName>
    </submittedName>
</protein>
<sequence>MKFQGPEAAVALSTASTCLIQIITSLNQVAALSTLCRIQRARMCTLYELSSPIEPDIFDNYEFLRIIECREHFRNLNVTIFCLSPVKNRAFSLPAHVTEKFK</sequence>
<reference evidence="1 2" key="1">
    <citation type="journal article" date="2021" name="BMC Biol.">
        <title>Horizontally acquired antibacterial genes associated with adaptive radiation of ladybird beetles.</title>
        <authorList>
            <person name="Li H.S."/>
            <person name="Tang X.F."/>
            <person name="Huang Y.H."/>
            <person name="Xu Z.Y."/>
            <person name="Chen M.L."/>
            <person name="Du X.Y."/>
            <person name="Qiu B.Y."/>
            <person name="Chen P.T."/>
            <person name="Zhang W."/>
            <person name="Slipinski A."/>
            <person name="Escalona H.E."/>
            <person name="Waterhouse R.M."/>
            <person name="Zwick A."/>
            <person name="Pang H."/>
        </authorList>
    </citation>
    <scope>NUCLEOTIDE SEQUENCE [LARGE SCALE GENOMIC DNA]</scope>
    <source>
        <strain evidence="1">SYSU2018</strain>
    </source>
</reference>
<evidence type="ECO:0000313" key="1">
    <source>
        <dbReference type="EMBL" id="KAL3271227.1"/>
    </source>
</evidence>
<evidence type="ECO:0000313" key="2">
    <source>
        <dbReference type="Proteomes" id="UP001516400"/>
    </source>
</evidence>
<proteinExistence type="predicted"/>
<gene>
    <name evidence="1" type="ORF">HHI36_021721</name>
</gene>
<dbReference type="Proteomes" id="UP001516400">
    <property type="component" value="Unassembled WGS sequence"/>
</dbReference>
<dbReference type="EMBL" id="JABFTP020000042">
    <property type="protein sequence ID" value="KAL3271227.1"/>
    <property type="molecule type" value="Genomic_DNA"/>
</dbReference>
<organism evidence="1 2">
    <name type="scientific">Cryptolaemus montrouzieri</name>
    <dbReference type="NCBI Taxonomy" id="559131"/>
    <lineage>
        <taxon>Eukaryota</taxon>
        <taxon>Metazoa</taxon>
        <taxon>Ecdysozoa</taxon>
        <taxon>Arthropoda</taxon>
        <taxon>Hexapoda</taxon>
        <taxon>Insecta</taxon>
        <taxon>Pterygota</taxon>
        <taxon>Neoptera</taxon>
        <taxon>Endopterygota</taxon>
        <taxon>Coleoptera</taxon>
        <taxon>Polyphaga</taxon>
        <taxon>Cucujiformia</taxon>
        <taxon>Coccinelloidea</taxon>
        <taxon>Coccinellidae</taxon>
        <taxon>Scymninae</taxon>
        <taxon>Scymnini</taxon>
        <taxon>Cryptolaemus</taxon>
    </lineage>
</organism>
<keyword evidence="2" id="KW-1185">Reference proteome</keyword>
<name>A0ABD2MYL8_9CUCU</name>
<accession>A0ABD2MYL8</accession>
<comment type="caution">
    <text evidence="1">The sequence shown here is derived from an EMBL/GenBank/DDBJ whole genome shotgun (WGS) entry which is preliminary data.</text>
</comment>